<dbReference type="PANTHER" id="PTHR12993">
    <property type="entry name" value="N-ACETYLGLUCOSAMINYL-PHOSPHATIDYLINOSITOL DE-N-ACETYLASE-RELATED"/>
    <property type="match status" value="1"/>
</dbReference>
<accession>A0A1G2HP39</accession>
<proteinExistence type="predicted"/>
<organism evidence="1 2">
    <name type="scientific">Candidatus Staskawiczbacteria bacterium RIFCSPHIGHO2_01_FULL_39_25</name>
    <dbReference type="NCBI Taxonomy" id="1802202"/>
    <lineage>
        <taxon>Bacteria</taxon>
        <taxon>Candidatus Staskawicziibacteriota</taxon>
    </lineage>
</organism>
<protein>
    <recommendedName>
        <fullName evidence="3">GlcNAc-PI de-N-acetylase</fullName>
    </recommendedName>
</protein>
<evidence type="ECO:0000313" key="1">
    <source>
        <dbReference type="EMBL" id="OGZ64159.1"/>
    </source>
</evidence>
<dbReference type="EMBL" id="MHOO01000008">
    <property type="protein sequence ID" value="OGZ64159.1"/>
    <property type="molecule type" value="Genomic_DNA"/>
</dbReference>
<dbReference type="SUPFAM" id="SSF102588">
    <property type="entry name" value="LmbE-like"/>
    <property type="match status" value="1"/>
</dbReference>
<sequence>MKKVLVVAPHPDDETLGCGGTIRKHVAAGDHVYLCVVTKSYTPDWTKEYIKREMEELKDANKVLGIKETFLLNLPAVKLDIAGQKKLNDEIAKICQKVCPEILYVPFYGDINSDHRMISHACLVVARPKPGACIKKVLAYEVLSETEWGSPSFDHFVPNLYVDISSTIKEKLKAMACYKDQLFPFPHPRSLEGIEILAKKRGTEVGLKYAESFMVLREIKDNV</sequence>
<evidence type="ECO:0000313" key="2">
    <source>
        <dbReference type="Proteomes" id="UP000176855"/>
    </source>
</evidence>
<dbReference type="PANTHER" id="PTHR12993:SF11">
    <property type="entry name" value="N-ACETYLGLUCOSAMINYL-PHOSPHATIDYLINOSITOL DE-N-ACETYLASE"/>
    <property type="match status" value="1"/>
</dbReference>
<dbReference type="STRING" id="1802202.A2730_03445"/>
<dbReference type="Proteomes" id="UP000176855">
    <property type="component" value="Unassembled WGS sequence"/>
</dbReference>
<dbReference type="GO" id="GO:0016811">
    <property type="term" value="F:hydrolase activity, acting on carbon-nitrogen (but not peptide) bonds, in linear amides"/>
    <property type="evidence" value="ECO:0007669"/>
    <property type="project" value="TreeGrafter"/>
</dbReference>
<dbReference type="AlphaFoldDB" id="A0A1G2HP39"/>
<comment type="caution">
    <text evidence="1">The sequence shown here is derived from an EMBL/GenBank/DDBJ whole genome shotgun (WGS) entry which is preliminary data.</text>
</comment>
<dbReference type="InterPro" id="IPR003737">
    <property type="entry name" value="GlcNAc_PI_deacetylase-related"/>
</dbReference>
<reference evidence="1 2" key="1">
    <citation type="journal article" date="2016" name="Nat. Commun.">
        <title>Thousands of microbial genomes shed light on interconnected biogeochemical processes in an aquifer system.</title>
        <authorList>
            <person name="Anantharaman K."/>
            <person name="Brown C.T."/>
            <person name="Hug L.A."/>
            <person name="Sharon I."/>
            <person name="Castelle C.J."/>
            <person name="Probst A.J."/>
            <person name="Thomas B.C."/>
            <person name="Singh A."/>
            <person name="Wilkins M.J."/>
            <person name="Karaoz U."/>
            <person name="Brodie E.L."/>
            <person name="Williams K.H."/>
            <person name="Hubbard S.S."/>
            <person name="Banfield J.F."/>
        </authorList>
    </citation>
    <scope>NUCLEOTIDE SEQUENCE [LARGE SCALE GENOMIC DNA]</scope>
</reference>
<name>A0A1G2HP39_9BACT</name>
<dbReference type="InterPro" id="IPR024078">
    <property type="entry name" value="LmbE-like_dom_sf"/>
</dbReference>
<evidence type="ECO:0008006" key="3">
    <source>
        <dbReference type="Google" id="ProtNLM"/>
    </source>
</evidence>
<gene>
    <name evidence="1" type="ORF">A2730_03445</name>
</gene>
<dbReference type="Gene3D" id="3.40.50.10320">
    <property type="entry name" value="LmbE-like"/>
    <property type="match status" value="1"/>
</dbReference>
<dbReference type="Pfam" id="PF02585">
    <property type="entry name" value="PIG-L"/>
    <property type="match status" value="1"/>
</dbReference>